<evidence type="ECO:0000259" key="1">
    <source>
        <dbReference type="Pfam" id="PF00496"/>
    </source>
</evidence>
<dbReference type="Proteomes" id="UP001174909">
    <property type="component" value="Unassembled WGS sequence"/>
</dbReference>
<dbReference type="AlphaFoldDB" id="A0AA35RRC0"/>
<dbReference type="Pfam" id="PF00496">
    <property type="entry name" value="SBP_bac_5"/>
    <property type="match status" value="1"/>
</dbReference>
<dbReference type="EMBL" id="CASHTH010001444">
    <property type="protein sequence ID" value="CAI8015453.1"/>
    <property type="molecule type" value="Genomic_DNA"/>
</dbReference>
<dbReference type="Gene3D" id="3.40.190.10">
    <property type="entry name" value="Periplasmic binding protein-like II"/>
    <property type="match status" value="1"/>
</dbReference>
<dbReference type="PANTHER" id="PTHR30290:SF62">
    <property type="entry name" value="OLIGOPEPTIDE ABC TRANSPORTER, PERIPLASMIC OLIGOPEPTIDE-BINDING PROTEIN"/>
    <property type="match status" value="1"/>
</dbReference>
<dbReference type="GO" id="GO:0015833">
    <property type="term" value="P:peptide transport"/>
    <property type="evidence" value="ECO:0007669"/>
    <property type="project" value="TreeGrafter"/>
</dbReference>
<dbReference type="PANTHER" id="PTHR30290">
    <property type="entry name" value="PERIPLASMIC BINDING COMPONENT OF ABC TRANSPORTER"/>
    <property type="match status" value="1"/>
</dbReference>
<reference evidence="2" key="1">
    <citation type="submission" date="2023-03" db="EMBL/GenBank/DDBJ databases">
        <authorList>
            <person name="Steffen K."/>
            <person name="Cardenas P."/>
        </authorList>
    </citation>
    <scope>NUCLEOTIDE SEQUENCE</scope>
</reference>
<sequence>MATAEYIPPVQEPGVPLLYGEGYSPRPTKFSENPRFAALVREGSLPPVEQRLPHPEDVFVYAPVDEIGIYGGDARLWGSRLYNNLMTGLAVGGTCTEWDNDGLSYYPATCKSFSTSEDGRVYTVTLRRDLKWSDGAPFTMQDVEWAWSEDLNYNKELFPVVPGVLQDPVTGDPVKFTKIDDHTLTLSFDNPNYTFIEAARLAAGQGCTRMTSCFFEPFHFSKKFHPKYADPAEFKKLMTEGGYEDWTQVWKGKYSIRYDAEVPVTHAYYLCDGGADEQERLCANPYFHGVDPNGNQLPYLDTYTYNKAENISTSVFRSMNGETDGPYAGDFVLAEVPLYFAHMDKGDYSVGRWTKTHGNDAGIQINPEFNLDAELGRWFRTKEFREALSLSLDRDQINQLVYLGIGTPQAWVPHPATPYYPGDQWPGYLAERDIARANEILDDLGLIDTDGDGFRNRLDGTGNLEFFSEFRANFIPVAELLQSQWADMGFKLDFKEGRNRAFGTEEAPVRMRAMSLMTNPWYWTQFLPYRASGPGREMGRYFETGGVEGMAPIGAAAVECPSCSENEFLPLAPKGRYPADPDGFLMEMQGLYGDGKQYPMLHPGRVENGKAIFRLNLENAYHLGTVGFTGGAPGVFFKRNNLRNISTTFGAHDYYSYESPLWYFEDGIDNFNHPGRRSVRYASTNFLECPHIASDKC</sequence>
<feature type="domain" description="Solute-binding protein family 5" evidence="1">
    <location>
        <begin position="105"/>
        <end position="502"/>
    </location>
</feature>
<dbReference type="GO" id="GO:1904680">
    <property type="term" value="F:peptide transmembrane transporter activity"/>
    <property type="evidence" value="ECO:0007669"/>
    <property type="project" value="TreeGrafter"/>
</dbReference>
<dbReference type="InterPro" id="IPR000914">
    <property type="entry name" value="SBP_5_dom"/>
</dbReference>
<protein>
    <submittedName>
        <fullName evidence="2">Periplasmic alpha-galactoside-binding protein</fullName>
    </submittedName>
</protein>
<dbReference type="SUPFAM" id="SSF53850">
    <property type="entry name" value="Periplasmic binding protein-like II"/>
    <property type="match status" value="1"/>
</dbReference>
<name>A0AA35RRC0_GEOBA</name>
<comment type="caution">
    <text evidence="2">The sequence shown here is derived from an EMBL/GenBank/DDBJ whole genome shotgun (WGS) entry which is preliminary data.</text>
</comment>
<dbReference type="InterPro" id="IPR039424">
    <property type="entry name" value="SBP_5"/>
</dbReference>
<evidence type="ECO:0000313" key="2">
    <source>
        <dbReference type="EMBL" id="CAI8015453.1"/>
    </source>
</evidence>
<keyword evidence="3" id="KW-1185">Reference proteome</keyword>
<evidence type="ECO:0000313" key="3">
    <source>
        <dbReference type="Proteomes" id="UP001174909"/>
    </source>
</evidence>
<dbReference type="Gene3D" id="3.10.105.10">
    <property type="entry name" value="Dipeptide-binding Protein, Domain 3"/>
    <property type="match status" value="1"/>
</dbReference>
<gene>
    <name evidence="2" type="ORF">GBAR_LOCUS9570</name>
</gene>
<proteinExistence type="predicted"/>
<organism evidence="2 3">
    <name type="scientific">Geodia barretti</name>
    <name type="common">Barrett's horny sponge</name>
    <dbReference type="NCBI Taxonomy" id="519541"/>
    <lineage>
        <taxon>Eukaryota</taxon>
        <taxon>Metazoa</taxon>
        <taxon>Porifera</taxon>
        <taxon>Demospongiae</taxon>
        <taxon>Heteroscleromorpha</taxon>
        <taxon>Tetractinellida</taxon>
        <taxon>Astrophorina</taxon>
        <taxon>Geodiidae</taxon>
        <taxon>Geodia</taxon>
    </lineage>
</organism>
<accession>A0AA35RRC0</accession>